<dbReference type="PANTHER" id="PTHR43331">
    <property type="entry name" value="HOMOSERINE DEHYDROGENASE"/>
    <property type="match status" value="1"/>
</dbReference>
<name>Q1IIY5_KORVE</name>
<dbReference type="Gene3D" id="3.40.50.720">
    <property type="entry name" value="NAD(P)-binding Rossmann-like Domain"/>
    <property type="match status" value="1"/>
</dbReference>
<keyword evidence="8 14" id="KW-0560">Oxidoreductase</keyword>
<dbReference type="FunFam" id="3.30.360.10:FF:000005">
    <property type="entry name" value="Homoserine dehydrogenase"/>
    <property type="match status" value="1"/>
</dbReference>
<evidence type="ECO:0000256" key="10">
    <source>
        <dbReference type="PIRSR" id="PIRSR036497-1"/>
    </source>
</evidence>
<dbReference type="STRING" id="204669.Acid345_4165"/>
<evidence type="ECO:0000256" key="1">
    <source>
        <dbReference type="ARBA" id="ARBA00005056"/>
    </source>
</evidence>
<dbReference type="SUPFAM" id="SSF51735">
    <property type="entry name" value="NAD(P)-binding Rossmann-fold domains"/>
    <property type="match status" value="1"/>
</dbReference>
<dbReference type="GO" id="GO:0009088">
    <property type="term" value="P:threonine biosynthetic process"/>
    <property type="evidence" value="ECO:0007669"/>
    <property type="project" value="UniProtKB-UniPathway"/>
</dbReference>
<sequence length="340" mass="37034">MATVTRAVYNLALVGFGNVGKTFVSLLDRKRAELGTRYNLDFLISGIASRKLGWLVNPTGFEPDQVLEGDFSGALKVDSLRSWILASRPDAVFETTSLNPQTGQPAIEHLRCALEFGAHAISANKGPVVHGYEELTTLAKQMHRKFYFESSVMDGAPVFNLFRECLPTIELRGFRGILNSTTNVILERMEQGQSFEDAVRHCQEIGVAESDPSNDIDGWDAAVKVAALATVLMGHPMKPDQVERGGIGEITAEQIAAAHTDGKRYKVVCSAKRDGERLRARVAPELLPLTDPLAQVSGTSSLISFETDVLPELAIHEINPGLDAVAFGLLTDFLRAVKES</sequence>
<accession>Q1IIY5</accession>
<evidence type="ECO:0000256" key="4">
    <source>
        <dbReference type="ARBA" id="ARBA00013213"/>
    </source>
</evidence>
<evidence type="ECO:0000256" key="2">
    <source>
        <dbReference type="ARBA" id="ARBA00005062"/>
    </source>
</evidence>
<dbReference type="PANTHER" id="PTHR43331:SF1">
    <property type="entry name" value="HOMOSERINE DEHYDROGENASE"/>
    <property type="match status" value="1"/>
</dbReference>
<comment type="pathway">
    <text evidence="1">Amino-acid biosynthesis; L-threonine biosynthesis; L-threonine from L-aspartate: step 3/5.</text>
</comment>
<evidence type="ECO:0000256" key="11">
    <source>
        <dbReference type="PIRSR" id="PIRSR036497-2"/>
    </source>
</evidence>
<comment type="pathway">
    <text evidence="2">Amino-acid biosynthesis; L-methionine biosynthesis via de novo pathway; L-homoserine from L-aspartate: step 3/3.</text>
</comment>
<keyword evidence="15" id="KW-1185">Reference proteome</keyword>
<dbReference type="GO" id="GO:0009086">
    <property type="term" value="P:methionine biosynthetic process"/>
    <property type="evidence" value="ECO:0007669"/>
    <property type="project" value="UniProtKB-KW"/>
</dbReference>
<feature type="binding site" evidence="11">
    <location>
        <position position="125"/>
    </location>
    <ligand>
        <name>NADPH</name>
        <dbReference type="ChEBI" id="CHEBI:57783"/>
    </ligand>
</feature>
<gene>
    <name evidence="14" type="ordered locus">Acid345_4165</name>
</gene>
<dbReference type="InterPro" id="IPR036291">
    <property type="entry name" value="NAD(P)-bd_dom_sf"/>
</dbReference>
<dbReference type="KEGG" id="aba:Acid345_4165"/>
<feature type="domain" description="Aspartate/homoserine dehydrogenase NAD-binding" evidence="13">
    <location>
        <begin position="15"/>
        <end position="149"/>
    </location>
</feature>
<dbReference type="Proteomes" id="UP000002432">
    <property type="component" value="Chromosome"/>
</dbReference>
<evidence type="ECO:0000256" key="5">
    <source>
        <dbReference type="ARBA" id="ARBA00013376"/>
    </source>
</evidence>
<evidence type="ECO:0000256" key="6">
    <source>
        <dbReference type="ARBA" id="ARBA00022605"/>
    </source>
</evidence>
<keyword evidence="6" id="KW-0028">Amino-acid biosynthesis</keyword>
<dbReference type="UniPathway" id="UPA00051">
    <property type="reaction ID" value="UER00465"/>
</dbReference>
<evidence type="ECO:0000256" key="9">
    <source>
        <dbReference type="ARBA" id="ARBA00023167"/>
    </source>
</evidence>
<dbReference type="RefSeq" id="WP_011524964.1">
    <property type="nucleotide sequence ID" value="NC_008009.1"/>
</dbReference>
<evidence type="ECO:0000313" key="15">
    <source>
        <dbReference type="Proteomes" id="UP000002432"/>
    </source>
</evidence>
<feature type="binding site" evidence="11">
    <location>
        <position position="209"/>
    </location>
    <ligand>
        <name>L-homoserine</name>
        <dbReference type="ChEBI" id="CHEBI:57476"/>
    </ligand>
</feature>
<dbReference type="HOGENOM" id="CLU_009116_1_2_0"/>
<dbReference type="PIRSF" id="PIRSF036497">
    <property type="entry name" value="HDH_short"/>
    <property type="match status" value="1"/>
</dbReference>
<protein>
    <recommendedName>
        <fullName evidence="5">Homoserine dehydrogenase</fullName>
        <ecNumber evidence="4">1.1.1.3</ecNumber>
    </recommendedName>
</protein>
<dbReference type="SUPFAM" id="SSF55347">
    <property type="entry name" value="Glyceraldehyde-3-phosphate dehydrogenase-like, C-terminal domain"/>
    <property type="match status" value="1"/>
</dbReference>
<dbReference type="EC" id="1.1.1.3" evidence="4"/>
<dbReference type="InterPro" id="IPR005106">
    <property type="entry name" value="Asp/hSer_DH_NAD-bd"/>
</dbReference>
<dbReference type="InterPro" id="IPR001342">
    <property type="entry name" value="HDH_cat"/>
</dbReference>
<dbReference type="GO" id="GO:0004412">
    <property type="term" value="F:homoserine dehydrogenase activity"/>
    <property type="evidence" value="ECO:0007669"/>
    <property type="project" value="UniProtKB-EC"/>
</dbReference>
<reference evidence="14 15" key="1">
    <citation type="journal article" date="2009" name="Appl. Environ. Microbiol.">
        <title>Three genomes from the phylum Acidobacteria provide insight into the lifestyles of these microorganisms in soils.</title>
        <authorList>
            <person name="Ward N.L."/>
            <person name="Challacombe J.F."/>
            <person name="Janssen P.H."/>
            <person name="Henrissat B."/>
            <person name="Coutinho P.M."/>
            <person name="Wu M."/>
            <person name="Xie G."/>
            <person name="Haft D.H."/>
            <person name="Sait M."/>
            <person name="Badger J."/>
            <person name="Barabote R.D."/>
            <person name="Bradley B."/>
            <person name="Brettin T.S."/>
            <person name="Brinkac L.M."/>
            <person name="Bruce D."/>
            <person name="Creasy T."/>
            <person name="Daugherty S.C."/>
            <person name="Davidsen T.M."/>
            <person name="DeBoy R.T."/>
            <person name="Detter J.C."/>
            <person name="Dodson R.J."/>
            <person name="Durkin A.S."/>
            <person name="Ganapathy A."/>
            <person name="Gwinn-Giglio M."/>
            <person name="Han C.S."/>
            <person name="Khouri H."/>
            <person name="Kiss H."/>
            <person name="Kothari S.P."/>
            <person name="Madupu R."/>
            <person name="Nelson K.E."/>
            <person name="Nelson W.C."/>
            <person name="Paulsen I."/>
            <person name="Penn K."/>
            <person name="Ren Q."/>
            <person name="Rosovitz M.J."/>
            <person name="Selengut J.D."/>
            <person name="Shrivastava S."/>
            <person name="Sullivan S.A."/>
            <person name="Tapia R."/>
            <person name="Thompson L.S."/>
            <person name="Watkins K.L."/>
            <person name="Yang Q."/>
            <person name="Yu C."/>
            <person name="Zafar N."/>
            <person name="Zhou L."/>
            <person name="Kuske C.R."/>
        </authorList>
    </citation>
    <scope>NUCLEOTIDE SEQUENCE [LARGE SCALE GENOMIC DNA]</scope>
    <source>
        <strain evidence="14 15">Ellin345</strain>
    </source>
</reference>
<evidence type="ECO:0000259" key="13">
    <source>
        <dbReference type="Pfam" id="PF03447"/>
    </source>
</evidence>
<organism evidence="14 15">
    <name type="scientific">Koribacter versatilis (strain Ellin345)</name>
    <dbReference type="NCBI Taxonomy" id="204669"/>
    <lineage>
        <taxon>Bacteria</taxon>
        <taxon>Pseudomonadati</taxon>
        <taxon>Acidobacteriota</taxon>
        <taxon>Terriglobia</taxon>
        <taxon>Terriglobales</taxon>
        <taxon>Candidatus Korobacteraceae</taxon>
        <taxon>Candidatus Korobacter</taxon>
    </lineage>
</organism>
<evidence type="ECO:0000256" key="8">
    <source>
        <dbReference type="ARBA" id="ARBA00023002"/>
    </source>
</evidence>
<keyword evidence="11" id="KW-0521">NADP</keyword>
<dbReference type="EMBL" id="CP000360">
    <property type="protein sequence ID" value="ABF43165.1"/>
    <property type="molecule type" value="Genomic_DNA"/>
</dbReference>
<dbReference type="Gene3D" id="3.30.360.10">
    <property type="entry name" value="Dihydrodipicolinate Reductase, domain 2"/>
    <property type="match status" value="1"/>
</dbReference>
<feature type="active site" description="Proton donor" evidence="10">
    <location>
        <position position="224"/>
    </location>
</feature>
<evidence type="ECO:0000313" key="14">
    <source>
        <dbReference type="EMBL" id="ABF43165.1"/>
    </source>
</evidence>
<dbReference type="AlphaFoldDB" id="Q1IIY5"/>
<dbReference type="OrthoDB" id="9808167at2"/>
<dbReference type="UniPathway" id="UPA00050">
    <property type="reaction ID" value="UER00063"/>
</dbReference>
<dbReference type="GO" id="GO:0050661">
    <property type="term" value="F:NADP binding"/>
    <property type="evidence" value="ECO:0007669"/>
    <property type="project" value="InterPro"/>
</dbReference>
<keyword evidence="7" id="KW-0791">Threonine biosynthesis</keyword>
<dbReference type="InterPro" id="IPR022697">
    <property type="entry name" value="HDH_short"/>
</dbReference>
<dbReference type="Pfam" id="PF00742">
    <property type="entry name" value="Homoserine_dh"/>
    <property type="match status" value="1"/>
</dbReference>
<comment type="similarity">
    <text evidence="3">Belongs to the homoserine dehydrogenase family.</text>
</comment>
<dbReference type="Pfam" id="PF03447">
    <property type="entry name" value="NAD_binding_3"/>
    <property type="match status" value="1"/>
</dbReference>
<dbReference type="EnsemblBacteria" id="ABF43165">
    <property type="protein sequence ID" value="ABF43165"/>
    <property type="gene ID" value="Acid345_4165"/>
</dbReference>
<dbReference type="eggNOG" id="COG0460">
    <property type="taxonomic scope" value="Bacteria"/>
</dbReference>
<keyword evidence="9" id="KW-0486">Methionine biosynthesis</keyword>
<evidence type="ECO:0000256" key="3">
    <source>
        <dbReference type="ARBA" id="ARBA00006753"/>
    </source>
</evidence>
<evidence type="ECO:0000259" key="12">
    <source>
        <dbReference type="Pfam" id="PF00742"/>
    </source>
</evidence>
<feature type="binding site" evidence="11">
    <location>
        <begin position="15"/>
        <end position="20"/>
    </location>
    <ligand>
        <name>NADP(+)</name>
        <dbReference type="ChEBI" id="CHEBI:58349"/>
    </ligand>
</feature>
<proteinExistence type="inferred from homology"/>
<feature type="domain" description="Homoserine dehydrogenase catalytic" evidence="12">
    <location>
        <begin position="157"/>
        <end position="334"/>
    </location>
</feature>
<evidence type="ECO:0000256" key="7">
    <source>
        <dbReference type="ARBA" id="ARBA00022697"/>
    </source>
</evidence>